<dbReference type="FunFam" id="3.40.50.1000:FF:000093">
    <property type="entry name" value="NLI interacting factor-like phosphatase family protein"/>
    <property type="match status" value="1"/>
</dbReference>
<dbReference type="AlphaFoldDB" id="A0A078AM92"/>
<feature type="compositionally biased region" description="Polar residues" evidence="1">
    <location>
        <begin position="1016"/>
        <end position="1033"/>
    </location>
</feature>
<dbReference type="SMART" id="SM00577">
    <property type="entry name" value="CPDc"/>
    <property type="match status" value="1"/>
</dbReference>
<feature type="region of interest" description="Disordered" evidence="1">
    <location>
        <begin position="406"/>
        <end position="434"/>
    </location>
</feature>
<dbReference type="InterPro" id="IPR004274">
    <property type="entry name" value="FCP1_dom"/>
</dbReference>
<feature type="domain" description="FCP1 homology" evidence="2">
    <location>
        <begin position="183"/>
        <end position="341"/>
    </location>
</feature>
<dbReference type="PANTHER" id="PTHR12210">
    <property type="entry name" value="DULLARD PROTEIN PHOSPHATASE"/>
    <property type="match status" value="1"/>
</dbReference>
<dbReference type="Proteomes" id="UP000039865">
    <property type="component" value="Unassembled WGS sequence"/>
</dbReference>
<dbReference type="NCBIfam" id="TIGR02251">
    <property type="entry name" value="HIF-SF_euk"/>
    <property type="match status" value="1"/>
</dbReference>
<evidence type="ECO:0000259" key="2">
    <source>
        <dbReference type="PROSITE" id="PS50969"/>
    </source>
</evidence>
<dbReference type="CDD" id="cd07521">
    <property type="entry name" value="HAD_FCP1-like"/>
    <property type="match status" value="1"/>
</dbReference>
<feature type="region of interest" description="Disordered" evidence="1">
    <location>
        <begin position="976"/>
        <end position="1055"/>
    </location>
</feature>
<dbReference type="PROSITE" id="PS50969">
    <property type="entry name" value="FCP1"/>
    <property type="match status" value="1"/>
</dbReference>
<dbReference type="InterPro" id="IPR036412">
    <property type="entry name" value="HAD-like_sf"/>
</dbReference>
<gene>
    <name evidence="3" type="primary">Contig17656.g18778</name>
    <name evidence="3" type="ORF">STYLEM_12055</name>
</gene>
<proteinExistence type="predicted"/>
<feature type="compositionally biased region" description="Polar residues" evidence="1">
    <location>
        <begin position="532"/>
        <end position="543"/>
    </location>
</feature>
<feature type="compositionally biased region" description="Polar residues" evidence="1">
    <location>
        <begin position="711"/>
        <end position="724"/>
    </location>
</feature>
<dbReference type="InterPro" id="IPR011948">
    <property type="entry name" value="Dullard_phosphatase"/>
</dbReference>
<feature type="region of interest" description="Disordered" evidence="1">
    <location>
        <begin position="654"/>
        <end position="675"/>
    </location>
</feature>
<dbReference type="InterPro" id="IPR050365">
    <property type="entry name" value="TIM50"/>
</dbReference>
<dbReference type="SUPFAM" id="SSF56784">
    <property type="entry name" value="HAD-like"/>
    <property type="match status" value="1"/>
</dbReference>
<accession>A0A078AM92</accession>
<dbReference type="InterPro" id="IPR023214">
    <property type="entry name" value="HAD_sf"/>
</dbReference>
<feature type="compositionally biased region" description="Polar residues" evidence="1">
    <location>
        <begin position="976"/>
        <end position="1003"/>
    </location>
</feature>
<feature type="region of interest" description="Disordered" evidence="1">
    <location>
        <begin position="595"/>
        <end position="632"/>
    </location>
</feature>
<feature type="region of interest" description="Disordered" evidence="1">
    <location>
        <begin position="711"/>
        <end position="795"/>
    </location>
</feature>
<dbReference type="EMBL" id="CCKQ01011448">
    <property type="protein sequence ID" value="CDW83016.1"/>
    <property type="molecule type" value="Genomic_DNA"/>
</dbReference>
<dbReference type="GO" id="GO:0016791">
    <property type="term" value="F:phosphatase activity"/>
    <property type="evidence" value="ECO:0007669"/>
    <property type="project" value="InterPro"/>
</dbReference>
<protein>
    <submittedName>
        <fullName evidence="3">Nli interacting factor-like phosphatase family protein</fullName>
    </submittedName>
</protein>
<evidence type="ECO:0000313" key="4">
    <source>
        <dbReference type="Proteomes" id="UP000039865"/>
    </source>
</evidence>
<feature type="region of interest" description="Disordered" evidence="1">
    <location>
        <begin position="520"/>
        <end position="568"/>
    </location>
</feature>
<sequence>MSLQIYPFCTLLNSAFLGIELPLVIIQTAFRPSKLRISIKHNRISFQITERLISQQLNRQMLIFIQGQMSTDIKIVLQHQHQLDDQKIFNRITKMKVINFQVIFIKKYSDIEAKLRQFVTQVPQGTDPTRPQINVNMNYQPPMIKGNQVNKQQYPHTAYSQQNSPQQPKFGRQQGFLGPQMEICKGKKTLMLDLDETLVHSQFKQVKKPDYTIPVDIEGRLCNIFVLKRPGAEYFLQQLSKHYELVIYTASLSKYAEPLMAKMDTGNWCSYRLFREHCTFVNGVFVKDLSLCGRNLKDTIIIDNSPTSYMFQPECALPILSWYDDMKDRELYEMIPLLIELSKIDDIRDVIPKFVRNNQIDYNVAFKVISATLQRQINQEQQQQINTDQSELRLSQQPSQNTDIIEEQQHQQQSKTIRSSIQSQKEQKYHSVQPKAGINHQKLRSVDLKQPLINPWTKNQQRTADNIQVLKEQQSHKRTNSFQNEQTMNNQLVSSSLPAPPVTNITNIIYNFNLTPAQQQLREQQELKNSTRRPQTSKQNLNRGDSAEIKQKVMPPESSSQLAKTKDSYRNKLNTLDVLKSELQKEELMYSDGGVERLGYTGSKSPNNKKRPQTGSVNSRIQPGYKTQKIEVGQHQMLINGTGERRSHSGINNVKQQQKGNSQTPKNQPIQGLSHTQKLPSTTQNIMMQNNALANQAKYYQKLIQANEAMQYTEGSPQTPQRIGTGQGHQRGDSQGQARQRQITHPSQAQQLKLNPDQVQFRPQMNNQNSSITPSSRKQPRSYSSSNNTGIINPGIQKAPNIIMLENQKYQMKNYQQHTPKQKREDSNTYNYREEAVQNQMIQQEMIRAQQKGGQLALSEKYAALLNKNLEDTSNLAKTLRNTQAHLYDKLRTSHQNATQFIQRDETMNAQNMSPKQNQTAGIKSNRIVNNLNATDKLKLDYRLTDYNNQQQSQYQGIFMNFSQTPQSQVFAPTNQNQRYSGKQASNRQSNQPSYRASINTRAGGSSGSSGPNFGIQGTSPLNGHANPKNSKQGFEITQKFDKNELSSYQQDGRR</sequence>
<feature type="compositionally biased region" description="Low complexity" evidence="1">
    <location>
        <begin position="774"/>
        <end position="786"/>
    </location>
</feature>
<feature type="compositionally biased region" description="Polar residues" evidence="1">
    <location>
        <begin position="733"/>
        <end position="773"/>
    </location>
</feature>
<dbReference type="Gene3D" id="3.40.50.1000">
    <property type="entry name" value="HAD superfamily/HAD-like"/>
    <property type="match status" value="1"/>
</dbReference>
<dbReference type="InParanoid" id="A0A078AM92"/>
<feature type="compositionally biased region" description="Polar residues" evidence="1">
    <location>
        <begin position="410"/>
        <end position="424"/>
    </location>
</feature>
<dbReference type="OrthoDB" id="277011at2759"/>
<dbReference type="Pfam" id="PF03031">
    <property type="entry name" value="NIF"/>
    <property type="match status" value="1"/>
</dbReference>
<keyword evidence="4" id="KW-1185">Reference proteome</keyword>
<feature type="compositionally biased region" description="Polar residues" evidence="1">
    <location>
        <begin position="1046"/>
        <end position="1055"/>
    </location>
</feature>
<evidence type="ECO:0000313" key="3">
    <source>
        <dbReference type="EMBL" id="CDW83016.1"/>
    </source>
</evidence>
<evidence type="ECO:0000256" key="1">
    <source>
        <dbReference type="SAM" id="MobiDB-lite"/>
    </source>
</evidence>
<organism evidence="3 4">
    <name type="scientific">Stylonychia lemnae</name>
    <name type="common">Ciliate</name>
    <dbReference type="NCBI Taxonomy" id="5949"/>
    <lineage>
        <taxon>Eukaryota</taxon>
        <taxon>Sar</taxon>
        <taxon>Alveolata</taxon>
        <taxon>Ciliophora</taxon>
        <taxon>Intramacronucleata</taxon>
        <taxon>Spirotrichea</taxon>
        <taxon>Stichotrichia</taxon>
        <taxon>Sporadotrichida</taxon>
        <taxon>Oxytrichidae</taxon>
        <taxon>Stylonychinae</taxon>
        <taxon>Stylonychia</taxon>
    </lineage>
</organism>
<reference evidence="3 4" key="1">
    <citation type="submission" date="2014-06" db="EMBL/GenBank/DDBJ databases">
        <authorList>
            <person name="Swart Estienne"/>
        </authorList>
    </citation>
    <scope>NUCLEOTIDE SEQUENCE [LARGE SCALE GENOMIC DNA]</scope>
    <source>
        <strain evidence="3 4">130c</strain>
    </source>
</reference>
<name>A0A078AM92_STYLE</name>